<evidence type="ECO:0000256" key="5">
    <source>
        <dbReference type="ARBA" id="ARBA00025050"/>
    </source>
</evidence>
<dbReference type="GO" id="GO:0005829">
    <property type="term" value="C:cytosol"/>
    <property type="evidence" value="ECO:0007669"/>
    <property type="project" value="GOC"/>
</dbReference>
<gene>
    <name evidence="6 8" type="primary">frr</name>
    <name evidence="8" type="ORF">GCM10011273_24660</name>
</gene>
<dbReference type="RefSeq" id="WP_189486966.1">
    <property type="nucleotide sequence ID" value="NZ_BMZB01000003.1"/>
</dbReference>
<dbReference type="AlphaFoldDB" id="A0A918QA19"/>
<dbReference type="FunFam" id="3.30.1360.40:FF:000001">
    <property type="entry name" value="Ribosome-recycling factor"/>
    <property type="match status" value="1"/>
</dbReference>
<dbReference type="EMBL" id="BMZB01000003">
    <property type="protein sequence ID" value="GGZ37310.1"/>
    <property type="molecule type" value="Genomic_DNA"/>
</dbReference>
<name>A0A918QA19_9CAUL</name>
<dbReference type="GO" id="GO:0043023">
    <property type="term" value="F:ribosomal large subunit binding"/>
    <property type="evidence" value="ECO:0007669"/>
    <property type="project" value="TreeGrafter"/>
</dbReference>
<dbReference type="PANTHER" id="PTHR20982">
    <property type="entry name" value="RIBOSOME RECYCLING FACTOR"/>
    <property type="match status" value="1"/>
</dbReference>
<evidence type="ECO:0000256" key="6">
    <source>
        <dbReference type="HAMAP-Rule" id="MF_00040"/>
    </source>
</evidence>
<dbReference type="InterPro" id="IPR002661">
    <property type="entry name" value="Ribosome_recyc_fac"/>
</dbReference>
<keyword evidence="4 6" id="KW-0648">Protein biosynthesis</keyword>
<protein>
    <recommendedName>
        <fullName evidence="6">Ribosome-recycling factor</fullName>
        <shortName evidence="6">RRF</shortName>
    </recommendedName>
    <alternativeName>
        <fullName evidence="6">Ribosome-releasing factor</fullName>
    </alternativeName>
</protein>
<accession>A0A918QA19</accession>
<keyword evidence="9" id="KW-1185">Reference proteome</keyword>
<dbReference type="Pfam" id="PF01765">
    <property type="entry name" value="RRF"/>
    <property type="match status" value="1"/>
</dbReference>
<keyword evidence="3 6" id="KW-0963">Cytoplasm</keyword>
<evidence type="ECO:0000259" key="7">
    <source>
        <dbReference type="Pfam" id="PF01765"/>
    </source>
</evidence>
<dbReference type="InterPro" id="IPR036191">
    <property type="entry name" value="RRF_sf"/>
</dbReference>
<reference evidence="8" key="1">
    <citation type="journal article" date="2014" name="Int. J. Syst. Evol. Microbiol.">
        <title>Complete genome sequence of Corynebacterium casei LMG S-19264T (=DSM 44701T), isolated from a smear-ripened cheese.</title>
        <authorList>
            <consortium name="US DOE Joint Genome Institute (JGI-PGF)"/>
            <person name="Walter F."/>
            <person name="Albersmeier A."/>
            <person name="Kalinowski J."/>
            <person name="Ruckert C."/>
        </authorList>
    </citation>
    <scope>NUCLEOTIDE SEQUENCE</scope>
    <source>
        <strain evidence="8">KCTC 32296</strain>
    </source>
</reference>
<evidence type="ECO:0000313" key="9">
    <source>
        <dbReference type="Proteomes" id="UP000662572"/>
    </source>
</evidence>
<feature type="domain" description="Ribosome recycling factor" evidence="7">
    <location>
        <begin position="20"/>
        <end position="183"/>
    </location>
</feature>
<dbReference type="SUPFAM" id="SSF55194">
    <property type="entry name" value="Ribosome recycling factor, RRF"/>
    <property type="match status" value="1"/>
</dbReference>
<dbReference type="Proteomes" id="UP000662572">
    <property type="component" value="Unassembled WGS sequence"/>
</dbReference>
<comment type="function">
    <text evidence="5 6">Responsible for the release of ribosomes from messenger RNA at the termination of protein biosynthesis. May increase the efficiency of translation by recycling ribosomes from one round of translation to another.</text>
</comment>
<comment type="subcellular location">
    <subcellularLocation>
        <location evidence="1 6">Cytoplasm</location>
    </subcellularLocation>
</comment>
<comment type="similarity">
    <text evidence="2 6">Belongs to the RRF family.</text>
</comment>
<evidence type="ECO:0000256" key="2">
    <source>
        <dbReference type="ARBA" id="ARBA00005912"/>
    </source>
</evidence>
<dbReference type="HAMAP" id="MF_00040">
    <property type="entry name" value="RRF"/>
    <property type="match status" value="1"/>
</dbReference>
<comment type="caution">
    <text evidence="8">The sequence shown here is derived from an EMBL/GenBank/DDBJ whole genome shotgun (WGS) entry which is preliminary data.</text>
</comment>
<evidence type="ECO:0000256" key="4">
    <source>
        <dbReference type="ARBA" id="ARBA00022917"/>
    </source>
</evidence>
<sequence length="185" mass="20571">MSKPELAKYKDRMDKSVTSLKEDFGGLRTGRASSSLLEGIVVDAYGSTMPITSCAAISVPEPRMISVNVWDKGLVISVEKAIRNSGLGLNPVTDGTTLRVPIPPLTEERRKDLVKIAGKYAEEKRVAVRNIRRDANDDIKKAEKDSHISEDEQKKMITEIQSFTDAAIKRIDEQLKIKEAEIMQV</sequence>
<dbReference type="GO" id="GO:0002184">
    <property type="term" value="P:cytoplasmic translational termination"/>
    <property type="evidence" value="ECO:0007669"/>
    <property type="project" value="TreeGrafter"/>
</dbReference>
<dbReference type="PANTHER" id="PTHR20982:SF3">
    <property type="entry name" value="MITOCHONDRIAL RIBOSOME RECYCLING FACTOR PSEUDO 1"/>
    <property type="match status" value="1"/>
</dbReference>
<evidence type="ECO:0000313" key="8">
    <source>
        <dbReference type="EMBL" id="GGZ37310.1"/>
    </source>
</evidence>
<proteinExistence type="inferred from homology"/>
<dbReference type="Gene3D" id="3.30.1360.40">
    <property type="match status" value="1"/>
</dbReference>
<dbReference type="Gene3D" id="1.10.132.20">
    <property type="entry name" value="Ribosome-recycling factor"/>
    <property type="match status" value="1"/>
</dbReference>
<dbReference type="CDD" id="cd00520">
    <property type="entry name" value="RRF"/>
    <property type="match status" value="1"/>
</dbReference>
<dbReference type="NCBIfam" id="TIGR00496">
    <property type="entry name" value="frr"/>
    <property type="match status" value="1"/>
</dbReference>
<dbReference type="FunFam" id="1.10.132.20:FF:000001">
    <property type="entry name" value="Ribosome-recycling factor"/>
    <property type="match status" value="1"/>
</dbReference>
<dbReference type="InterPro" id="IPR023584">
    <property type="entry name" value="Ribosome_recyc_fac_dom"/>
</dbReference>
<evidence type="ECO:0000256" key="1">
    <source>
        <dbReference type="ARBA" id="ARBA00004496"/>
    </source>
</evidence>
<organism evidence="8 9">
    <name type="scientific">Asticcacaulis endophyticus</name>
    <dbReference type="NCBI Taxonomy" id="1395890"/>
    <lineage>
        <taxon>Bacteria</taxon>
        <taxon>Pseudomonadati</taxon>
        <taxon>Pseudomonadota</taxon>
        <taxon>Alphaproteobacteria</taxon>
        <taxon>Caulobacterales</taxon>
        <taxon>Caulobacteraceae</taxon>
        <taxon>Asticcacaulis</taxon>
    </lineage>
</organism>
<reference evidence="8" key="2">
    <citation type="submission" date="2020-09" db="EMBL/GenBank/DDBJ databases">
        <authorList>
            <person name="Sun Q."/>
            <person name="Kim S."/>
        </authorList>
    </citation>
    <scope>NUCLEOTIDE SEQUENCE</scope>
    <source>
        <strain evidence="8">KCTC 32296</strain>
    </source>
</reference>
<evidence type="ECO:0000256" key="3">
    <source>
        <dbReference type="ARBA" id="ARBA00022490"/>
    </source>
</evidence>